<protein>
    <submittedName>
        <fullName evidence="1">Uncharacterized protein</fullName>
    </submittedName>
</protein>
<dbReference type="InParanoid" id="Q2FMQ5"/>
<dbReference type="OrthoDB" id="375409at2157"/>
<name>Q2FMQ5_METHJ</name>
<dbReference type="Proteomes" id="UP000001941">
    <property type="component" value="Chromosome"/>
</dbReference>
<accession>Q2FMQ5</accession>
<proteinExistence type="predicted"/>
<dbReference type="EnsemblBacteria" id="ABD40825">
    <property type="protein sequence ID" value="ABD40825"/>
    <property type="gene ID" value="Mhun_1076"/>
</dbReference>
<dbReference type="GeneID" id="3925049"/>
<dbReference type="EMBL" id="CP000254">
    <property type="protein sequence ID" value="ABD40825.1"/>
    <property type="molecule type" value="Genomic_DNA"/>
</dbReference>
<dbReference type="AlphaFoldDB" id="Q2FMQ5"/>
<organism evidence="1 2">
    <name type="scientific">Methanospirillum hungatei JF-1 (strain ATCC 27890 / DSM 864 / NBRC 100397 / JF-1)</name>
    <dbReference type="NCBI Taxonomy" id="323259"/>
    <lineage>
        <taxon>Archaea</taxon>
        <taxon>Methanobacteriati</taxon>
        <taxon>Methanobacteriota</taxon>
        <taxon>Stenosarchaea group</taxon>
        <taxon>Methanomicrobia</taxon>
        <taxon>Methanomicrobiales</taxon>
        <taxon>Methanospirillaceae</taxon>
        <taxon>Methanospirillum</taxon>
    </lineage>
</organism>
<gene>
    <name evidence="1" type="ordered locus">Mhun_1076</name>
</gene>
<dbReference type="KEGG" id="mhu:Mhun_1076"/>
<dbReference type="HOGENOM" id="CLU_116224_0_0_2"/>
<dbReference type="RefSeq" id="WP_011448103.1">
    <property type="nucleotide sequence ID" value="NC_007796.1"/>
</dbReference>
<reference evidence="2" key="1">
    <citation type="journal article" date="2016" name="Stand. Genomic Sci.">
        <title>Complete genome sequence of Methanospirillum hungatei type strain JF1.</title>
        <authorList>
            <person name="Gunsalus R.P."/>
            <person name="Cook L.E."/>
            <person name="Crable B."/>
            <person name="Rohlin L."/>
            <person name="McDonald E."/>
            <person name="Mouttaki H."/>
            <person name="Sieber J.R."/>
            <person name="Poweleit N."/>
            <person name="Zhou H."/>
            <person name="Lapidus A.L."/>
            <person name="Daligault H.E."/>
            <person name="Land M."/>
            <person name="Gilna P."/>
            <person name="Ivanova N."/>
            <person name="Kyrpides N."/>
            <person name="Culley D.E."/>
            <person name="McInerney M.J."/>
        </authorList>
    </citation>
    <scope>NUCLEOTIDE SEQUENCE [LARGE SCALE GENOMIC DNA]</scope>
    <source>
        <strain evidence="2">ATCC 27890 / DSM 864 / NBRC 100397 / JF-1</strain>
    </source>
</reference>
<sequence>MTAQIPDTVIWNTKTYELIGFEGYDDEIGLFNPETYGLSPQMMHTACYRGFYCAYKIVEDALYLDTLCVNDGRGHYPKIHGIEATPGRYDAFEYAGLQIHIPYTGLLRIGTDFKRDHYVHMGFQKPSAYGTVWDLELLHGKVVGMKDISEEVKKIEGKFHDEYRTRDIIDGIHDSFKRDLELR</sequence>
<evidence type="ECO:0000313" key="2">
    <source>
        <dbReference type="Proteomes" id="UP000001941"/>
    </source>
</evidence>
<keyword evidence="2" id="KW-1185">Reference proteome</keyword>
<evidence type="ECO:0000313" key="1">
    <source>
        <dbReference type="EMBL" id="ABD40825.1"/>
    </source>
</evidence>